<dbReference type="PANTHER" id="PTHR22913">
    <property type="entry name" value="HYALURONAN SYNTHASE"/>
    <property type="match status" value="1"/>
</dbReference>
<dbReference type="EMBL" id="CP146275">
    <property type="protein sequence ID" value="WWT32492.1"/>
    <property type="molecule type" value="Genomic_DNA"/>
</dbReference>
<dbReference type="SUPFAM" id="SSF53448">
    <property type="entry name" value="Nucleotide-diphospho-sugar transferases"/>
    <property type="match status" value="1"/>
</dbReference>
<feature type="transmembrane region" description="Helical" evidence="6">
    <location>
        <begin position="26"/>
        <end position="47"/>
    </location>
</feature>
<sequence>MASLAAVAAAIAIILGHLVLPNGLVIPLYGVLVIGYVTGKIVLAEIYRLRSARRPSSDTTGLSIDTAIAFYNEDPDLLEAAIHSVLAQRNVRLGQVIAVDDGSTSIATFAHVKGVFADDPRVVLIRNEQQVGKRHALGVAFDRLTAPYTALLDSDTVLDPRALSHLLAAMDSDTAAVTANIRALNRDVNWLTRIIDARYRNAFMVERAAQSVMGSALCASGVLSVYRSGFLRDVKDEWMEQRFLGQTVHFGDDRRLTALALQRGKVVIALDAVASTQVPTSPVQFMKQQLRWNKSFLRESVLAVRDFGVLSFPGLFSFAELFFWFFYLSTMANMLIFDPVVGTWSILAIWLAYVLAAGLFRNVTLILREPRLILLAPLYSLAHLLILTPLRVVALLTIWDNRWGTR</sequence>
<keyword evidence="6" id="KW-1133">Transmembrane helix</keyword>
<keyword evidence="8" id="KW-1185">Reference proteome</keyword>
<comment type="subcellular location">
    <subcellularLocation>
        <location evidence="1">Cell membrane</location>
    </subcellularLocation>
</comment>
<name>A0ABZ2HY67_9HYPH</name>
<keyword evidence="6" id="KW-0812">Transmembrane</keyword>
<feature type="transmembrane region" description="Helical" evidence="6">
    <location>
        <begin position="307"/>
        <end position="328"/>
    </location>
</feature>
<feature type="transmembrane region" description="Helical" evidence="6">
    <location>
        <begin position="372"/>
        <end position="399"/>
    </location>
</feature>
<dbReference type="Gene3D" id="3.90.550.10">
    <property type="entry name" value="Spore Coat Polysaccharide Biosynthesis Protein SpsA, Chain A"/>
    <property type="match status" value="1"/>
</dbReference>
<evidence type="ECO:0000256" key="5">
    <source>
        <dbReference type="ARBA" id="ARBA00023136"/>
    </source>
</evidence>
<proteinExistence type="predicted"/>
<accession>A0ABZ2HY67</accession>
<evidence type="ECO:0000313" key="8">
    <source>
        <dbReference type="Proteomes" id="UP001369958"/>
    </source>
</evidence>
<feature type="transmembrane region" description="Helical" evidence="6">
    <location>
        <begin position="340"/>
        <end position="360"/>
    </location>
</feature>
<dbReference type="EC" id="2.4.-.-" evidence="7"/>
<keyword evidence="3 7" id="KW-0328">Glycosyltransferase</keyword>
<keyword evidence="2" id="KW-1003">Cell membrane</keyword>
<dbReference type="PANTHER" id="PTHR22913:SF12">
    <property type="entry name" value="MANNURONAN SYNTHASE"/>
    <property type="match status" value="1"/>
</dbReference>
<dbReference type="GO" id="GO:0016757">
    <property type="term" value="F:glycosyltransferase activity"/>
    <property type="evidence" value="ECO:0007669"/>
    <property type="project" value="UniProtKB-KW"/>
</dbReference>
<dbReference type="Proteomes" id="UP001369958">
    <property type="component" value="Chromosome"/>
</dbReference>
<evidence type="ECO:0000256" key="3">
    <source>
        <dbReference type="ARBA" id="ARBA00022676"/>
    </source>
</evidence>
<evidence type="ECO:0000256" key="4">
    <source>
        <dbReference type="ARBA" id="ARBA00022679"/>
    </source>
</evidence>
<reference evidence="7 8" key="1">
    <citation type="submission" date="2024-02" db="EMBL/GenBank/DDBJ databases">
        <title>Complete genome sequence of Pelagibacterium nitratireducens ZH15.</title>
        <authorList>
            <person name="Zhao L.H."/>
        </authorList>
    </citation>
    <scope>NUCLEOTIDE SEQUENCE [LARGE SCALE GENOMIC DNA]</scope>
    <source>
        <strain evidence="7 8">ZH15</strain>
    </source>
</reference>
<organism evidence="7 8">
    <name type="scientific">Pelagibacterium nitratireducens</name>
    <dbReference type="NCBI Taxonomy" id="1046114"/>
    <lineage>
        <taxon>Bacteria</taxon>
        <taxon>Pseudomonadati</taxon>
        <taxon>Pseudomonadota</taxon>
        <taxon>Alphaproteobacteria</taxon>
        <taxon>Hyphomicrobiales</taxon>
        <taxon>Devosiaceae</taxon>
        <taxon>Pelagibacterium</taxon>
    </lineage>
</organism>
<evidence type="ECO:0000313" key="7">
    <source>
        <dbReference type="EMBL" id="WWT32492.1"/>
    </source>
</evidence>
<protein>
    <submittedName>
        <fullName evidence="7">Glycosyltransferase</fullName>
        <ecNumber evidence="7">2.4.-.-</ecNumber>
    </submittedName>
</protein>
<evidence type="ECO:0000256" key="2">
    <source>
        <dbReference type="ARBA" id="ARBA00022475"/>
    </source>
</evidence>
<keyword evidence="4 7" id="KW-0808">Transferase</keyword>
<evidence type="ECO:0000256" key="1">
    <source>
        <dbReference type="ARBA" id="ARBA00004236"/>
    </source>
</evidence>
<dbReference type="InterPro" id="IPR029044">
    <property type="entry name" value="Nucleotide-diphossugar_trans"/>
</dbReference>
<evidence type="ECO:0000256" key="6">
    <source>
        <dbReference type="SAM" id="Phobius"/>
    </source>
</evidence>
<dbReference type="Pfam" id="PF13641">
    <property type="entry name" value="Glyco_tranf_2_3"/>
    <property type="match status" value="1"/>
</dbReference>
<keyword evidence="5 6" id="KW-0472">Membrane</keyword>
<dbReference type="RefSeq" id="WP_338607917.1">
    <property type="nucleotide sequence ID" value="NZ_CP146275.1"/>
</dbReference>
<gene>
    <name evidence="7" type="ORF">V6617_15990</name>
</gene>